<dbReference type="Pfam" id="PF03108">
    <property type="entry name" value="DBD_Tnp_Mut"/>
    <property type="match status" value="1"/>
</dbReference>
<sequence>MFKDKKILKEVLGIHALTLRFEYKVGRSDHLRFVATCKKRYCQLVFRVRKSRNGTYWHVTSVDSEHTYGDNGNYNIDFHCVSSHFTEVLFSRNFVDTGCNIYPKDILFNMKDKHDINLSYNKAYRVKFMF</sequence>
<keyword evidence="3" id="KW-1185">Reference proteome</keyword>
<evidence type="ECO:0000259" key="1">
    <source>
        <dbReference type="Pfam" id="PF03108"/>
    </source>
</evidence>
<evidence type="ECO:0000313" key="2">
    <source>
        <dbReference type="EMBL" id="KAK2653101.1"/>
    </source>
</evidence>
<dbReference type="Proteomes" id="UP001280121">
    <property type="component" value="Unassembled WGS sequence"/>
</dbReference>
<dbReference type="EMBL" id="JANJYI010000004">
    <property type="protein sequence ID" value="KAK2653101.1"/>
    <property type="molecule type" value="Genomic_DNA"/>
</dbReference>
<gene>
    <name evidence="2" type="ORF">Ddye_012957</name>
</gene>
<accession>A0AAD9X587</accession>
<name>A0AAD9X587_9ROSI</name>
<proteinExistence type="predicted"/>
<dbReference type="AlphaFoldDB" id="A0AAD9X587"/>
<feature type="domain" description="Transposase MuDR plant" evidence="1">
    <location>
        <begin position="2"/>
        <end position="52"/>
    </location>
</feature>
<protein>
    <recommendedName>
        <fullName evidence="1">Transposase MuDR plant domain-containing protein</fullName>
    </recommendedName>
</protein>
<evidence type="ECO:0000313" key="3">
    <source>
        <dbReference type="Proteomes" id="UP001280121"/>
    </source>
</evidence>
<comment type="caution">
    <text evidence="2">The sequence shown here is derived from an EMBL/GenBank/DDBJ whole genome shotgun (WGS) entry which is preliminary data.</text>
</comment>
<dbReference type="InterPro" id="IPR004332">
    <property type="entry name" value="Transposase_MuDR"/>
</dbReference>
<reference evidence="2" key="1">
    <citation type="journal article" date="2023" name="Plant J.">
        <title>Genome sequences and population genomics provide insights into the demographic history, inbreeding, and mutation load of two 'living fossil' tree species of Dipteronia.</title>
        <authorList>
            <person name="Feng Y."/>
            <person name="Comes H.P."/>
            <person name="Chen J."/>
            <person name="Zhu S."/>
            <person name="Lu R."/>
            <person name="Zhang X."/>
            <person name="Li P."/>
            <person name="Qiu J."/>
            <person name="Olsen K.M."/>
            <person name="Qiu Y."/>
        </authorList>
    </citation>
    <scope>NUCLEOTIDE SEQUENCE</scope>
    <source>
        <strain evidence="2">KIB01</strain>
    </source>
</reference>
<organism evidence="2 3">
    <name type="scientific">Dipteronia dyeriana</name>
    <dbReference type="NCBI Taxonomy" id="168575"/>
    <lineage>
        <taxon>Eukaryota</taxon>
        <taxon>Viridiplantae</taxon>
        <taxon>Streptophyta</taxon>
        <taxon>Embryophyta</taxon>
        <taxon>Tracheophyta</taxon>
        <taxon>Spermatophyta</taxon>
        <taxon>Magnoliopsida</taxon>
        <taxon>eudicotyledons</taxon>
        <taxon>Gunneridae</taxon>
        <taxon>Pentapetalae</taxon>
        <taxon>rosids</taxon>
        <taxon>malvids</taxon>
        <taxon>Sapindales</taxon>
        <taxon>Sapindaceae</taxon>
        <taxon>Hippocastanoideae</taxon>
        <taxon>Acereae</taxon>
        <taxon>Dipteronia</taxon>
    </lineage>
</organism>